<sequence length="58" mass="5866">MAVTEEALVDALLEGEQLAEIGSDRSDRRLRGVVEAGAAAAVFSSLGGRVPGAIAALQ</sequence>
<dbReference type="Proteomes" id="UP001250858">
    <property type="component" value="Chromosome"/>
</dbReference>
<dbReference type="EMBL" id="CP133762">
    <property type="protein sequence ID" value="WMX48419.1"/>
    <property type="molecule type" value="Genomic_DNA"/>
</dbReference>
<evidence type="ECO:0000313" key="1">
    <source>
        <dbReference type="EMBL" id="WMX48419.1"/>
    </source>
</evidence>
<protein>
    <submittedName>
        <fullName evidence="1">Uncharacterized protein</fullName>
    </submittedName>
</protein>
<keyword evidence="2" id="KW-1185">Reference proteome</keyword>
<evidence type="ECO:0000313" key="2">
    <source>
        <dbReference type="Proteomes" id="UP001250858"/>
    </source>
</evidence>
<accession>A0ABY9S4U6</accession>
<reference evidence="1 2" key="1">
    <citation type="submission" date="2023-09" db="EMBL/GenBank/DDBJ databases">
        <title>Complete genome of Streptomyces roseicoloratus T14.</title>
        <authorList>
            <person name="Bashizi T."/>
            <person name="Kim M.-J."/>
            <person name="Lee G."/>
            <person name="Tagele S.B."/>
            <person name="Shin J.-H."/>
        </authorList>
    </citation>
    <scope>NUCLEOTIDE SEQUENCE [LARGE SCALE GENOMIC DNA]</scope>
    <source>
        <strain evidence="1 2">T14</strain>
    </source>
</reference>
<dbReference type="RefSeq" id="WP_309549898.1">
    <property type="nucleotide sequence ID" value="NZ_CP133762.1"/>
</dbReference>
<gene>
    <name evidence="1" type="ORF">RGF97_31485</name>
</gene>
<name>A0ABY9S4U6_9ACTN</name>
<proteinExistence type="predicted"/>
<organism evidence="1 2">
    <name type="scientific">Streptomyces roseicoloratus</name>
    <dbReference type="NCBI Taxonomy" id="2508722"/>
    <lineage>
        <taxon>Bacteria</taxon>
        <taxon>Bacillati</taxon>
        <taxon>Actinomycetota</taxon>
        <taxon>Actinomycetes</taxon>
        <taxon>Kitasatosporales</taxon>
        <taxon>Streptomycetaceae</taxon>
        <taxon>Streptomyces</taxon>
    </lineage>
</organism>